<sequence length="267" mass="29229">MIEISGLRKTFTGQDGAPVQALGGVDLTVRDDEFLTVLGPSGCGKTTMLKMIAGLQTWDAGEITVGGRPVRGPGPDRSMVFQNFALLPWATVLDNVAFGLRLKGVGKAERTERARDLIAKVGLAGFESKRPGELSGGMQQRVGIARALAVEPQVLLMDEPFGAVDEQTRRLLQEELLAIWEANRLTVVFITHSMEEAVLLGDRVVLMSARPGQIAEIVDVPLDRPRSSDVGGLERSREYVEITAHLWDRLRDMHEEHRAAPSEQAVR</sequence>
<feature type="domain" description="ABC transporter" evidence="4">
    <location>
        <begin position="2"/>
        <end position="234"/>
    </location>
</feature>
<reference evidence="5 6" key="1">
    <citation type="submission" date="2018-12" db="EMBL/GenBank/DDBJ databases">
        <title>Glycomyces sp. YIM 121974 draft genome.</title>
        <authorList>
            <person name="Li Q."/>
        </authorList>
    </citation>
    <scope>NUCLEOTIDE SEQUENCE [LARGE SCALE GENOMIC DNA]</scope>
    <source>
        <strain evidence="5 6">YIM 121974</strain>
    </source>
</reference>
<dbReference type="Gene3D" id="3.40.50.300">
    <property type="entry name" value="P-loop containing nucleotide triphosphate hydrolases"/>
    <property type="match status" value="1"/>
</dbReference>
<dbReference type="AlphaFoldDB" id="A0A426V311"/>
<evidence type="ECO:0000256" key="2">
    <source>
        <dbReference type="ARBA" id="ARBA00022741"/>
    </source>
</evidence>
<keyword evidence="1" id="KW-0813">Transport</keyword>
<dbReference type="InterPro" id="IPR003439">
    <property type="entry name" value="ABC_transporter-like_ATP-bd"/>
</dbReference>
<dbReference type="SMART" id="SM00382">
    <property type="entry name" value="AAA"/>
    <property type="match status" value="1"/>
</dbReference>
<dbReference type="PROSITE" id="PS50893">
    <property type="entry name" value="ABC_TRANSPORTER_2"/>
    <property type="match status" value="1"/>
</dbReference>
<organism evidence="5 6">
    <name type="scientific">Glycomyces terrestris</name>
    <dbReference type="NCBI Taxonomy" id="2493553"/>
    <lineage>
        <taxon>Bacteria</taxon>
        <taxon>Bacillati</taxon>
        <taxon>Actinomycetota</taxon>
        <taxon>Actinomycetes</taxon>
        <taxon>Glycomycetales</taxon>
        <taxon>Glycomycetaceae</taxon>
        <taxon>Glycomyces</taxon>
    </lineage>
</organism>
<dbReference type="RefSeq" id="WP_125245730.1">
    <property type="nucleotide sequence ID" value="NZ_RSEB01000001.1"/>
</dbReference>
<accession>A0A426V311</accession>
<evidence type="ECO:0000259" key="4">
    <source>
        <dbReference type="PROSITE" id="PS50893"/>
    </source>
</evidence>
<protein>
    <submittedName>
        <fullName evidence="5">ABC transporter ATP-binding protein</fullName>
    </submittedName>
</protein>
<dbReference type="InterPro" id="IPR003593">
    <property type="entry name" value="AAA+_ATPase"/>
</dbReference>
<dbReference type="PROSITE" id="PS00211">
    <property type="entry name" value="ABC_TRANSPORTER_1"/>
    <property type="match status" value="1"/>
</dbReference>
<evidence type="ECO:0000256" key="1">
    <source>
        <dbReference type="ARBA" id="ARBA00022448"/>
    </source>
</evidence>
<dbReference type="OrthoDB" id="3514167at2"/>
<keyword evidence="2" id="KW-0547">Nucleotide-binding</keyword>
<dbReference type="InterPro" id="IPR050166">
    <property type="entry name" value="ABC_transporter_ATP-bind"/>
</dbReference>
<dbReference type="Pfam" id="PF00005">
    <property type="entry name" value="ABC_tran"/>
    <property type="match status" value="1"/>
</dbReference>
<dbReference type="GO" id="GO:0016887">
    <property type="term" value="F:ATP hydrolysis activity"/>
    <property type="evidence" value="ECO:0007669"/>
    <property type="project" value="InterPro"/>
</dbReference>
<dbReference type="InterPro" id="IPR027417">
    <property type="entry name" value="P-loop_NTPase"/>
</dbReference>
<dbReference type="Proteomes" id="UP000277256">
    <property type="component" value="Unassembled WGS sequence"/>
</dbReference>
<dbReference type="SUPFAM" id="SSF52540">
    <property type="entry name" value="P-loop containing nucleoside triphosphate hydrolases"/>
    <property type="match status" value="1"/>
</dbReference>
<dbReference type="PANTHER" id="PTHR42788">
    <property type="entry name" value="TAURINE IMPORT ATP-BINDING PROTEIN-RELATED"/>
    <property type="match status" value="1"/>
</dbReference>
<dbReference type="PANTHER" id="PTHR42788:SF13">
    <property type="entry name" value="ALIPHATIC SULFONATES IMPORT ATP-BINDING PROTEIN SSUB"/>
    <property type="match status" value="1"/>
</dbReference>
<evidence type="ECO:0000256" key="3">
    <source>
        <dbReference type="ARBA" id="ARBA00022840"/>
    </source>
</evidence>
<dbReference type="CDD" id="cd03293">
    <property type="entry name" value="ABC_NrtD_SsuB_transporters"/>
    <property type="match status" value="1"/>
</dbReference>
<keyword evidence="3 5" id="KW-0067">ATP-binding</keyword>
<evidence type="ECO:0000313" key="6">
    <source>
        <dbReference type="Proteomes" id="UP000277256"/>
    </source>
</evidence>
<comment type="caution">
    <text evidence="5">The sequence shown here is derived from an EMBL/GenBank/DDBJ whole genome shotgun (WGS) entry which is preliminary data.</text>
</comment>
<proteinExistence type="predicted"/>
<gene>
    <name evidence="5" type="ORF">EIW28_00250</name>
</gene>
<keyword evidence="6" id="KW-1185">Reference proteome</keyword>
<dbReference type="InterPro" id="IPR017871">
    <property type="entry name" value="ABC_transporter-like_CS"/>
</dbReference>
<evidence type="ECO:0000313" key="5">
    <source>
        <dbReference type="EMBL" id="RRS01252.1"/>
    </source>
</evidence>
<dbReference type="GO" id="GO:0005524">
    <property type="term" value="F:ATP binding"/>
    <property type="evidence" value="ECO:0007669"/>
    <property type="project" value="UniProtKB-KW"/>
</dbReference>
<name>A0A426V311_9ACTN</name>
<dbReference type="EMBL" id="RSEB01000001">
    <property type="protein sequence ID" value="RRS01252.1"/>
    <property type="molecule type" value="Genomic_DNA"/>
</dbReference>